<proteinExistence type="predicted"/>
<gene>
    <name evidence="2" type="ORF">EVAR_101376_1</name>
</gene>
<evidence type="ECO:0000256" key="1">
    <source>
        <dbReference type="SAM" id="Phobius"/>
    </source>
</evidence>
<reference evidence="2 3" key="1">
    <citation type="journal article" date="2019" name="Commun. Biol.">
        <title>The bagworm genome reveals a unique fibroin gene that provides high tensile strength.</title>
        <authorList>
            <person name="Kono N."/>
            <person name="Nakamura H."/>
            <person name="Ohtoshi R."/>
            <person name="Tomita M."/>
            <person name="Numata K."/>
            <person name="Arakawa K."/>
        </authorList>
    </citation>
    <scope>NUCLEOTIDE SEQUENCE [LARGE SCALE GENOMIC DNA]</scope>
</reference>
<accession>A0A4C1T6E2</accession>
<feature type="transmembrane region" description="Helical" evidence="1">
    <location>
        <begin position="87"/>
        <end position="114"/>
    </location>
</feature>
<feature type="transmembrane region" description="Helical" evidence="1">
    <location>
        <begin position="61"/>
        <end position="80"/>
    </location>
</feature>
<protein>
    <submittedName>
        <fullName evidence="2">Uncharacterized protein</fullName>
    </submittedName>
</protein>
<organism evidence="2 3">
    <name type="scientific">Eumeta variegata</name>
    <name type="common">Bagworm moth</name>
    <name type="synonym">Eumeta japonica</name>
    <dbReference type="NCBI Taxonomy" id="151549"/>
    <lineage>
        <taxon>Eukaryota</taxon>
        <taxon>Metazoa</taxon>
        <taxon>Ecdysozoa</taxon>
        <taxon>Arthropoda</taxon>
        <taxon>Hexapoda</taxon>
        <taxon>Insecta</taxon>
        <taxon>Pterygota</taxon>
        <taxon>Neoptera</taxon>
        <taxon>Endopterygota</taxon>
        <taxon>Lepidoptera</taxon>
        <taxon>Glossata</taxon>
        <taxon>Ditrysia</taxon>
        <taxon>Tineoidea</taxon>
        <taxon>Psychidae</taxon>
        <taxon>Oiketicinae</taxon>
        <taxon>Eumeta</taxon>
    </lineage>
</organism>
<keyword evidence="1" id="KW-1133">Transmembrane helix</keyword>
<keyword evidence="1" id="KW-0472">Membrane</keyword>
<keyword evidence="1" id="KW-0812">Transmembrane</keyword>
<name>A0A4C1T6E2_EUMVA</name>
<keyword evidence="3" id="KW-1185">Reference proteome</keyword>
<sequence length="120" mass="13456">MGFLMHYFYLPVYHELKLISTYQVSNSFKGSTAKHSIDAVAAHSDLCASFGLQSGDWRPTYTLLHTMVCLVCIFYTCVLAKRNDQLLPLLVMETLGGLPGLPGLLWLVYLVLLYRLSPLA</sequence>
<comment type="caution">
    <text evidence="2">The sequence shown here is derived from an EMBL/GenBank/DDBJ whole genome shotgun (WGS) entry which is preliminary data.</text>
</comment>
<dbReference type="Proteomes" id="UP000299102">
    <property type="component" value="Unassembled WGS sequence"/>
</dbReference>
<evidence type="ECO:0000313" key="3">
    <source>
        <dbReference type="Proteomes" id="UP000299102"/>
    </source>
</evidence>
<evidence type="ECO:0000313" key="2">
    <source>
        <dbReference type="EMBL" id="GBP09007.1"/>
    </source>
</evidence>
<dbReference type="EMBL" id="BGZK01008586">
    <property type="protein sequence ID" value="GBP09007.1"/>
    <property type="molecule type" value="Genomic_DNA"/>
</dbReference>
<dbReference type="AlphaFoldDB" id="A0A4C1T6E2"/>